<dbReference type="PANTHER" id="PTHR14187">
    <property type="entry name" value="ALPHA KINASE/ELONGATION FACTOR 2 KINASE"/>
    <property type="match status" value="1"/>
</dbReference>
<dbReference type="AlphaFoldDB" id="A0A9D4QJW6"/>
<dbReference type="EMBL" id="JAIWYP010000004">
    <property type="protein sequence ID" value="KAH3834076.1"/>
    <property type="molecule type" value="Genomic_DNA"/>
</dbReference>
<reference evidence="1" key="1">
    <citation type="journal article" date="2019" name="bioRxiv">
        <title>The Genome of the Zebra Mussel, Dreissena polymorpha: A Resource for Invasive Species Research.</title>
        <authorList>
            <person name="McCartney M.A."/>
            <person name="Auch B."/>
            <person name="Kono T."/>
            <person name="Mallez S."/>
            <person name="Zhang Y."/>
            <person name="Obille A."/>
            <person name="Becker A."/>
            <person name="Abrahante J.E."/>
            <person name="Garbe J."/>
            <person name="Badalamenti J.P."/>
            <person name="Herman A."/>
            <person name="Mangelson H."/>
            <person name="Liachko I."/>
            <person name="Sullivan S."/>
            <person name="Sone E.D."/>
            <person name="Koren S."/>
            <person name="Silverstein K.A.T."/>
            <person name="Beckman K.B."/>
            <person name="Gohl D.M."/>
        </authorList>
    </citation>
    <scope>NUCLEOTIDE SEQUENCE</scope>
    <source>
        <strain evidence="1">Duluth1</strain>
        <tissue evidence="1">Whole animal</tissue>
    </source>
</reference>
<evidence type="ECO:0000313" key="2">
    <source>
        <dbReference type="Proteomes" id="UP000828390"/>
    </source>
</evidence>
<sequence length="115" mass="13438">MNTKEIRPKVFAKTWSGGQLTSLKGPTCVLIRPDGKTLEAFGYEAETRYSELSEDDQHKKWYYFRRFKMSLWKKDDLSKISGSRVDGLKEDDIHWVLTVPAIWNDSAKQFMRLSC</sequence>
<proteinExistence type="predicted"/>
<protein>
    <submittedName>
        <fullName evidence="1">Uncharacterized protein</fullName>
    </submittedName>
</protein>
<dbReference type="Proteomes" id="UP000828390">
    <property type="component" value="Unassembled WGS sequence"/>
</dbReference>
<organism evidence="1 2">
    <name type="scientific">Dreissena polymorpha</name>
    <name type="common">Zebra mussel</name>
    <name type="synonym">Mytilus polymorpha</name>
    <dbReference type="NCBI Taxonomy" id="45954"/>
    <lineage>
        <taxon>Eukaryota</taxon>
        <taxon>Metazoa</taxon>
        <taxon>Spiralia</taxon>
        <taxon>Lophotrochozoa</taxon>
        <taxon>Mollusca</taxon>
        <taxon>Bivalvia</taxon>
        <taxon>Autobranchia</taxon>
        <taxon>Heteroconchia</taxon>
        <taxon>Euheterodonta</taxon>
        <taxon>Imparidentia</taxon>
        <taxon>Neoheterodontei</taxon>
        <taxon>Myida</taxon>
        <taxon>Dreissenoidea</taxon>
        <taxon>Dreissenidae</taxon>
        <taxon>Dreissena</taxon>
    </lineage>
</organism>
<gene>
    <name evidence="1" type="ORF">DPMN_107394</name>
</gene>
<dbReference type="PANTHER" id="PTHR14187:SF5">
    <property type="entry name" value="HEAT SHOCK 70 KDA PROTEIN 12A"/>
    <property type="match status" value="1"/>
</dbReference>
<reference evidence="1" key="2">
    <citation type="submission" date="2020-11" db="EMBL/GenBank/DDBJ databases">
        <authorList>
            <person name="McCartney M.A."/>
            <person name="Auch B."/>
            <person name="Kono T."/>
            <person name="Mallez S."/>
            <person name="Becker A."/>
            <person name="Gohl D.M."/>
            <person name="Silverstein K.A.T."/>
            <person name="Koren S."/>
            <person name="Bechman K.B."/>
            <person name="Herman A."/>
            <person name="Abrahante J.E."/>
            <person name="Garbe J."/>
        </authorList>
    </citation>
    <scope>NUCLEOTIDE SEQUENCE</scope>
    <source>
        <strain evidence="1">Duluth1</strain>
        <tissue evidence="1">Whole animal</tissue>
    </source>
</reference>
<comment type="caution">
    <text evidence="1">The sequence shown here is derived from an EMBL/GenBank/DDBJ whole genome shotgun (WGS) entry which is preliminary data.</text>
</comment>
<accession>A0A9D4QJW6</accession>
<name>A0A9D4QJW6_DREPO</name>
<dbReference type="Gene3D" id="3.30.420.40">
    <property type="match status" value="1"/>
</dbReference>
<evidence type="ECO:0000313" key="1">
    <source>
        <dbReference type="EMBL" id="KAH3834076.1"/>
    </source>
</evidence>
<keyword evidence="2" id="KW-1185">Reference proteome</keyword>